<dbReference type="Gene3D" id="3.30.470.30">
    <property type="entry name" value="DNA ligase/mRNA capping enzyme"/>
    <property type="match status" value="1"/>
</dbReference>
<dbReference type="InterPro" id="IPR001072">
    <property type="entry name" value="RNA_ligase_Pab1020"/>
</dbReference>
<dbReference type="PRINTS" id="PR01048">
    <property type="entry name" value="Y414FAMILY"/>
</dbReference>
<evidence type="ECO:0000259" key="2">
    <source>
        <dbReference type="Pfam" id="PF18330"/>
    </source>
</evidence>
<feature type="domain" description="RNA ligase Pab1020 C-terminal" evidence="2">
    <location>
        <begin position="259"/>
        <end position="383"/>
    </location>
</feature>
<dbReference type="Proteomes" id="UP000509594">
    <property type="component" value="Chromosome"/>
</dbReference>
<evidence type="ECO:0000313" key="4">
    <source>
        <dbReference type="Proteomes" id="UP000509594"/>
    </source>
</evidence>
<dbReference type="Gene3D" id="3.30.1490.70">
    <property type="match status" value="1"/>
</dbReference>
<protein>
    <submittedName>
        <fullName evidence="3">RNA ligase</fullName>
    </submittedName>
</protein>
<accession>A0A7D5ECQ3</accession>
<dbReference type="InterPro" id="IPR021122">
    <property type="entry name" value="RNA_ligase_dom_REL/Rnl2"/>
</dbReference>
<feature type="domain" description="RNA ligase" evidence="1">
    <location>
        <begin position="93"/>
        <end position="248"/>
    </location>
</feature>
<dbReference type="Pfam" id="PF18330">
    <property type="entry name" value="Lig_C"/>
    <property type="match status" value="1"/>
</dbReference>
<evidence type="ECO:0000313" key="3">
    <source>
        <dbReference type="EMBL" id="QLC48996.1"/>
    </source>
</evidence>
<dbReference type="RefSeq" id="WP_176964059.1">
    <property type="nucleotide sequence ID" value="NZ_CP058215.1"/>
</dbReference>
<dbReference type="GeneID" id="55820260"/>
<dbReference type="Gene3D" id="3.30.70.2160">
    <property type="match status" value="1"/>
</dbReference>
<evidence type="ECO:0000259" key="1">
    <source>
        <dbReference type="Pfam" id="PF09414"/>
    </source>
</evidence>
<dbReference type="GO" id="GO:0016874">
    <property type="term" value="F:ligase activity"/>
    <property type="evidence" value="ECO:0007669"/>
    <property type="project" value="UniProtKB-KW"/>
</dbReference>
<keyword evidence="4" id="KW-1185">Reference proteome</keyword>
<dbReference type="Pfam" id="PF09414">
    <property type="entry name" value="RNA_ligase"/>
    <property type="match status" value="1"/>
</dbReference>
<dbReference type="Gene3D" id="3.10.450.740">
    <property type="match status" value="1"/>
</dbReference>
<dbReference type="KEGG" id="mzi:HWN40_01255"/>
<name>A0A7D5ECQ3_9EURY</name>
<gene>
    <name evidence="3" type="ORF">HWN40_01255</name>
</gene>
<sequence length="386" mass="44864">MTDKNGIDIEKAAEFLDLPPSRFSGLLEKRTIIHNWDEYQNLFRFDSHVSGIEEGSVLIVKDDGFELIRGFPKIKRAMTLVPSIERNFSEAGSVIVEEKMNGYNVRVTEYMGELIALTRSGHVCPYSTERARHLLNHDFFEQHPELVIYGEMVGPDNPYVPKDIYGLESLDFFVFDIRHKTDGKPLPVMKRRELAGNYGFTQVKLFGEFDIQQASAEITEIIRELGKTEHEGVVIKDPEMVLQPIKYTCSEGNNADLRHAFRFYNDSGRDYMFPRVVREGFQSFEWNESEEELKQRCLRLGESILRPMIQSIREVENNERISEDVRIRVKDRDTIDRFRSYLERLGVDVVFSEPERVGDEYLVRINKVNQSTTDKTKSILEGQLWS</sequence>
<dbReference type="OrthoDB" id="14524at2157"/>
<proteinExistence type="predicted"/>
<dbReference type="SUPFAM" id="SSF56091">
    <property type="entry name" value="DNA ligase/mRNA capping enzyme, catalytic domain"/>
    <property type="match status" value="1"/>
</dbReference>
<organism evidence="3 4">
    <name type="scientific">Methanolobus zinderi</name>
    <dbReference type="NCBI Taxonomy" id="536044"/>
    <lineage>
        <taxon>Archaea</taxon>
        <taxon>Methanobacteriati</taxon>
        <taxon>Methanobacteriota</taxon>
        <taxon>Stenosarchaea group</taxon>
        <taxon>Methanomicrobia</taxon>
        <taxon>Methanosarcinales</taxon>
        <taxon>Methanosarcinaceae</taxon>
        <taxon>Methanolobus</taxon>
    </lineage>
</organism>
<keyword evidence="3" id="KW-0436">Ligase</keyword>
<dbReference type="AlphaFoldDB" id="A0A7D5ECQ3"/>
<dbReference type="EMBL" id="CP058215">
    <property type="protein sequence ID" value="QLC48996.1"/>
    <property type="molecule type" value="Genomic_DNA"/>
</dbReference>
<reference evidence="3 4" key="1">
    <citation type="submission" date="2020-06" db="EMBL/GenBank/DDBJ databases">
        <title>Methanolobus halotolerans sp. nov., isolated from a saline lake Tus in Siberia.</title>
        <authorList>
            <person name="Shen Y."/>
            <person name="Chen S.-C."/>
            <person name="Lai M.-C."/>
            <person name="Huang H.-H."/>
            <person name="Chiu H.-H."/>
            <person name="Tang S.-L."/>
            <person name="Rogozin D.Y."/>
            <person name="Degermendzhy A.G."/>
        </authorList>
    </citation>
    <scope>NUCLEOTIDE SEQUENCE [LARGE SCALE GENOMIC DNA]</scope>
    <source>
        <strain evidence="3 4">DSM 21339</strain>
    </source>
</reference>
<dbReference type="CDD" id="cd07894">
    <property type="entry name" value="Adenylation_RNA_ligase"/>
    <property type="match status" value="1"/>
</dbReference>
<dbReference type="InterPro" id="IPR041596">
    <property type="entry name" value="Lig_Pab1020_C"/>
</dbReference>
<dbReference type="NCBIfam" id="TIGR01209">
    <property type="entry name" value="RNA ligase"/>
    <property type="match status" value="1"/>
</dbReference>